<sequence>MHYDILVIGGGPSGLMTAGRAAEYAAECGLPAPKICILEANPEPGRKLVISGGGRCNFTNVQTDMIALANCYGREGKALISPFRRFSPNDCISFFENQQVPVKVEAENRAFPRSDDSRSILEALLDYIRQGRVELKLETRAGAVYRDDTGFRIDCGSQTFHGTRIIAASGGFARKDTGSDGSVFPMLQALGHTVRTPDAILVPVEVKERRVSRLMGVSIQDCGISLYLEPPTGEAGKLLEKRRGKLLFTHFGLSGPGILNLSARLGELEQEYRDELSTGHTIRIELDMFPGRDEGELDRNVVKLLGAAPKKLAANILDPLYSRRYQEFLPSQLQSALEGRGGEFSRQNRRQLVHAMKRLSFHYKRRLSPDHAVVARGGIPVNEVDFRRMESKKVPGLYIIGDMLDINRPSGGYSLQLCWSTAWTAAESAINASRWQNTDR</sequence>
<dbReference type="InterPro" id="IPR004792">
    <property type="entry name" value="BaiN-like"/>
</dbReference>
<dbReference type="SUPFAM" id="SSF51905">
    <property type="entry name" value="FAD/NAD(P)-binding domain"/>
    <property type="match status" value="1"/>
</dbReference>
<dbReference type="PRINTS" id="PR00411">
    <property type="entry name" value="PNDRDTASEI"/>
</dbReference>
<feature type="domain" description="RsdA/BaiN/AoA(So)-like insert" evidence="5">
    <location>
        <begin position="200"/>
        <end position="373"/>
    </location>
</feature>
<dbReference type="Pfam" id="PF22780">
    <property type="entry name" value="HI0933_like_1st"/>
    <property type="match status" value="1"/>
</dbReference>
<dbReference type="PRINTS" id="PR00368">
    <property type="entry name" value="FADPNR"/>
</dbReference>
<dbReference type="Gene3D" id="1.10.8.260">
    <property type="entry name" value="HI0933 insert domain-like"/>
    <property type="match status" value="1"/>
</dbReference>
<evidence type="ECO:0000313" key="7">
    <source>
        <dbReference type="Proteomes" id="UP000018680"/>
    </source>
</evidence>
<dbReference type="SUPFAM" id="SSF160996">
    <property type="entry name" value="HI0933 insert domain-like"/>
    <property type="match status" value="1"/>
</dbReference>
<dbReference type="NCBIfam" id="TIGR00275">
    <property type="entry name" value="aminoacetone oxidase family FAD-binding enzyme"/>
    <property type="match status" value="1"/>
</dbReference>
<feature type="domain" description="RsdA/BaiN/AoA(So)-like Rossmann fold-like" evidence="4">
    <location>
        <begin position="4"/>
        <end position="427"/>
    </location>
</feature>
<proteinExistence type="predicted"/>
<evidence type="ECO:0000313" key="6">
    <source>
        <dbReference type="EMBL" id="AHC16389.1"/>
    </source>
</evidence>
<dbReference type="InterPro" id="IPR036188">
    <property type="entry name" value="FAD/NAD-bd_sf"/>
</dbReference>
<keyword evidence="2" id="KW-0285">Flavoprotein</keyword>
<dbReference type="STRING" id="1307761.L21SP2_3045"/>
<evidence type="ECO:0000256" key="2">
    <source>
        <dbReference type="ARBA" id="ARBA00022630"/>
    </source>
</evidence>
<keyword evidence="3" id="KW-0274">FAD</keyword>
<dbReference type="InterPro" id="IPR057661">
    <property type="entry name" value="RsdA/BaiN/AoA(So)_Rossmann"/>
</dbReference>
<dbReference type="OrthoDB" id="9773233at2"/>
<dbReference type="PATRIC" id="fig|1307761.3.peg.3034"/>
<dbReference type="RefSeq" id="WP_024269286.1">
    <property type="nucleotide sequence ID" value="NC_023035.1"/>
</dbReference>
<dbReference type="EMBL" id="CP006939">
    <property type="protein sequence ID" value="AHC16389.1"/>
    <property type="molecule type" value="Genomic_DNA"/>
</dbReference>
<dbReference type="eggNOG" id="COG2081">
    <property type="taxonomic scope" value="Bacteria"/>
</dbReference>
<evidence type="ECO:0000256" key="3">
    <source>
        <dbReference type="ARBA" id="ARBA00022827"/>
    </source>
</evidence>
<evidence type="ECO:0000259" key="5">
    <source>
        <dbReference type="Pfam" id="PF22780"/>
    </source>
</evidence>
<dbReference type="Gene3D" id="3.50.50.60">
    <property type="entry name" value="FAD/NAD(P)-binding domain"/>
    <property type="match status" value="1"/>
</dbReference>
<dbReference type="HOGENOM" id="CLU_025174_0_1_12"/>
<protein>
    <submittedName>
        <fullName evidence="6">Putative NAD(FAD)-utilizing dehydrogenase</fullName>
    </submittedName>
</protein>
<dbReference type="InterPro" id="IPR023166">
    <property type="entry name" value="BaiN-like_dom_sf"/>
</dbReference>
<keyword evidence="7" id="KW-1185">Reference proteome</keyword>
<organism evidence="6 7">
    <name type="scientific">Salinispira pacifica</name>
    <dbReference type="NCBI Taxonomy" id="1307761"/>
    <lineage>
        <taxon>Bacteria</taxon>
        <taxon>Pseudomonadati</taxon>
        <taxon>Spirochaetota</taxon>
        <taxon>Spirochaetia</taxon>
        <taxon>Spirochaetales</taxon>
        <taxon>Spirochaetaceae</taxon>
        <taxon>Salinispira</taxon>
    </lineage>
</organism>
<accession>V5WLE1</accession>
<name>V5WLE1_9SPIO</name>
<evidence type="ECO:0000256" key="1">
    <source>
        <dbReference type="ARBA" id="ARBA00001974"/>
    </source>
</evidence>
<evidence type="ECO:0000259" key="4">
    <source>
        <dbReference type="Pfam" id="PF03486"/>
    </source>
</evidence>
<gene>
    <name evidence="6" type="ORF">L21SP2_3045</name>
</gene>
<dbReference type="PANTHER" id="PTHR42887:SF2">
    <property type="entry name" value="OS12G0638800 PROTEIN"/>
    <property type="match status" value="1"/>
</dbReference>
<dbReference type="KEGG" id="slr:L21SP2_3045"/>
<dbReference type="AlphaFoldDB" id="V5WLE1"/>
<dbReference type="Gene3D" id="2.40.30.10">
    <property type="entry name" value="Translation factors"/>
    <property type="match status" value="1"/>
</dbReference>
<reference evidence="6 7" key="1">
    <citation type="journal article" date="2015" name="Stand. Genomic Sci.">
        <title>Complete genome sequence and description of Salinispira pacifica gen. nov., sp. nov., a novel spirochaete isolated form a hypersaline microbial mat.</title>
        <authorList>
            <person name="Ben Hania W."/>
            <person name="Joseph M."/>
            <person name="Schumann P."/>
            <person name="Bunk B."/>
            <person name="Fiebig A."/>
            <person name="Sproer C."/>
            <person name="Klenk H.P."/>
            <person name="Fardeau M.L."/>
            <person name="Spring S."/>
        </authorList>
    </citation>
    <scope>NUCLEOTIDE SEQUENCE [LARGE SCALE GENOMIC DNA]</scope>
    <source>
        <strain evidence="6 7">L21-RPul-D2</strain>
    </source>
</reference>
<dbReference type="Proteomes" id="UP000018680">
    <property type="component" value="Chromosome"/>
</dbReference>
<dbReference type="Pfam" id="PF03486">
    <property type="entry name" value="HI0933_like"/>
    <property type="match status" value="1"/>
</dbReference>
<comment type="cofactor">
    <cofactor evidence="1">
        <name>FAD</name>
        <dbReference type="ChEBI" id="CHEBI:57692"/>
    </cofactor>
</comment>
<dbReference type="InterPro" id="IPR055178">
    <property type="entry name" value="RsdA/BaiN/AoA(So)-like_dom"/>
</dbReference>
<dbReference type="PANTHER" id="PTHR42887">
    <property type="entry name" value="OS12G0638800 PROTEIN"/>
    <property type="match status" value="1"/>
</dbReference>